<feature type="transmembrane region" description="Helical" evidence="2">
    <location>
        <begin position="50"/>
        <end position="70"/>
    </location>
</feature>
<protein>
    <submittedName>
        <fullName evidence="3">Uncharacterized protein</fullName>
    </submittedName>
</protein>
<keyword evidence="2" id="KW-0812">Transmembrane</keyword>
<feature type="region of interest" description="Disordered" evidence="1">
    <location>
        <begin position="1"/>
        <end position="36"/>
    </location>
</feature>
<name>A0A9X0AKX6_9HELO</name>
<keyword evidence="2" id="KW-0472">Membrane</keyword>
<organism evidence="3 4">
    <name type="scientific">Sclerotinia nivalis</name>
    <dbReference type="NCBI Taxonomy" id="352851"/>
    <lineage>
        <taxon>Eukaryota</taxon>
        <taxon>Fungi</taxon>
        <taxon>Dikarya</taxon>
        <taxon>Ascomycota</taxon>
        <taxon>Pezizomycotina</taxon>
        <taxon>Leotiomycetes</taxon>
        <taxon>Helotiales</taxon>
        <taxon>Sclerotiniaceae</taxon>
        <taxon>Sclerotinia</taxon>
    </lineage>
</organism>
<gene>
    <name evidence="3" type="ORF">OCU04_006993</name>
</gene>
<evidence type="ECO:0000313" key="3">
    <source>
        <dbReference type="EMBL" id="KAJ8064672.1"/>
    </source>
</evidence>
<dbReference type="AlphaFoldDB" id="A0A9X0AKX6"/>
<keyword evidence="4" id="KW-1185">Reference proteome</keyword>
<dbReference type="OrthoDB" id="6499973at2759"/>
<evidence type="ECO:0000256" key="1">
    <source>
        <dbReference type="SAM" id="MobiDB-lite"/>
    </source>
</evidence>
<keyword evidence="2" id="KW-1133">Transmembrane helix</keyword>
<evidence type="ECO:0000256" key="2">
    <source>
        <dbReference type="SAM" id="Phobius"/>
    </source>
</evidence>
<evidence type="ECO:0000313" key="4">
    <source>
        <dbReference type="Proteomes" id="UP001152300"/>
    </source>
</evidence>
<accession>A0A9X0AKX6</accession>
<dbReference type="Proteomes" id="UP001152300">
    <property type="component" value="Unassembled WGS sequence"/>
</dbReference>
<comment type="caution">
    <text evidence="3">The sequence shown here is derived from an EMBL/GenBank/DDBJ whole genome shotgun (WGS) entry which is preliminary data.</text>
</comment>
<reference evidence="3" key="1">
    <citation type="submission" date="2022-11" db="EMBL/GenBank/DDBJ databases">
        <title>Genome Resource of Sclerotinia nivalis Strain SnTB1, a Plant Pathogen Isolated from American Ginseng.</title>
        <authorList>
            <person name="Fan S."/>
        </authorList>
    </citation>
    <scope>NUCLEOTIDE SEQUENCE</scope>
    <source>
        <strain evidence="3">SnTB1</strain>
    </source>
</reference>
<sequence>MAAATTIHPMLDFSGHENNESYATPELALNESQSPQNTFELRPITRQRQIIILISSFLTICITIGLNQSYGVFQSYYISPTQTMLPRTTGNEGALVAFVGTIGSGLT</sequence>
<proteinExistence type="predicted"/>
<dbReference type="EMBL" id="JAPEIS010000007">
    <property type="protein sequence ID" value="KAJ8064672.1"/>
    <property type="molecule type" value="Genomic_DNA"/>
</dbReference>